<protein>
    <submittedName>
        <fullName evidence="3">Uncharacterized protein</fullName>
    </submittedName>
</protein>
<feature type="region of interest" description="Disordered" evidence="1">
    <location>
        <begin position="1"/>
        <end position="98"/>
    </location>
</feature>
<evidence type="ECO:0000256" key="1">
    <source>
        <dbReference type="SAM" id="MobiDB-lite"/>
    </source>
</evidence>
<accession>A0A5M6BYN0</accession>
<sequence length="157" mass="17595">MSRQNEASSSTSSQCSRTSSIPKKTNPEFTVSHLPDEGYELYDQDEDDHHVYESETGEDDDLTSPIIIPHASSFSSPSTLRKRRRKHEPRGIGGDLVGSMKRPMMDMKRGKRGNGRLKLLLGIAGTLFLLLTAVWLYRLNARAQSVGGWRNALSRFT</sequence>
<evidence type="ECO:0000313" key="3">
    <source>
        <dbReference type="EMBL" id="WWD17826.1"/>
    </source>
</evidence>
<feature type="compositionally biased region" description="Acidic residues" evidence="1">
    <location>
        <begin position="37"/>
        <end position="46"/>
    </location>
</feature>
<keyword evidence="2" id="KW-0472">Membrane</keyword>
<keyword evidence="4" id="KW-1185">Reference proteome</keyword>
<dbReference type="KEGG" id="ksn:43588875"/>
<organism evidence="3 4">
    <name type="scientific">Kwoniella shandongensis</name>
    <dbReference type="NCBI Taxonomy" id="1734106"/>
    <lineage>
        <taxon>Eukaryota</taxon>
        <taxon>Fungi</taxon>
        <taxon>Dikarya</taxon>
        <taxon>Basidiomycota</taxon>
        <taxon>Agaricomycotina</taxon>
        <taxon>Tremellomycetes</taxon>
        <taxon>Tremellales</taxon>
        <taxon>Cryptococcaceae</taxon>
        <taxon>Kwoniella</taxon>
    </lineage>
</organism>
<dbReference type="Proteomes" id="UP000322225">
    <property type="component" value="Chromosome 4"/>
</dbReference>
<reference evidence="3" key="2">
    <citation type="submission" date="2024-01" db="EMBL/GenBank/DDBJ databases">
        <title>Comparative genomics of Cryptococcus and Kwoniella reveals pathogenesis evolution and contrasting modes of karyotype evolution via chromosome fusion or intercentromeric recombination.</title>
        <authorList>
            <person name="Coelho M.A."/>
            <person name="David-Palma M."/>
            <person name="Shea T."/>
            <person name="Bowers K."/>
            <person name="McGinley-Smith S."/>
            <person name="Mohammad A.W."/>
            <person name="Gnirke A."/>
            <person name="Yurkov A.M."/>
            <person name="Nowrousian M."/>
            <person name="Sun S."/>
            <person name="Cuomo C.A."/>
            <person name="Heitman J."/>
        </authorList>
    </citation>
    <scope>NUCLEOTIDE SEQUENCE</scope>
    <source>
        <strain evidence="3">CBS 12478</strain>
    </source>
</reference>
<dbReference type="GeneID" id="43588875"/>
<feature type="transmembrane region" description="Helical" evidence="2">
    <location>
        <begin position="117"/>
        <end position="137"/>
    </location>
</feature>
<gene>
    <name evidence="3" type="ORF">CI109_102269</name>
</gene>
<feature type="compositionally biased region" description="Low complexity" evidence="1">
    <location>
        <begin position="1"/>
        <end position="20"/>
    </location>
</feature>
<dbReference type="EMBL" id="CP144054">
    <property type="protein sequence ID" value="WWD17826.1"/>
    <property type="molecule type" value="Genomic_DNA"/>
</dbReference>
<keyword evidence="2" id="KW-1133">Transmembrane helix</keyword>
<evidence type="ECO:0000256" key="2">
    <source>
        <dbReference type="SAM" id="Phobius"/>
    </source>
</evidence>
<dbReference type="RefSeq" id="XP_031860852.1">
    <property type="nucleotide sequence ID" value="XM_032004737.1"/>
</dbReference>
<name>A0A5M6BYN0_9TREE</name>
<evidence type="ECO:0000313" key="4">
    <source>
        <dbReference type="Proteomes" id="UP000322225"/>
    </source>
</evidence>
<dbReference type="AlphaFoldDB" id="A0A5M6BYN0"/>
<proteinExistence type="predicted"/>
<dbReference type="OrthoDB" id="2573119at2759"/>
<keyword evidence="2" id="KW-0812">Transmembrane</keyword>
<reference evidence="3" key="1">
    <citation type="submission" date="2017-08" db="EMBL/GenBank/DDBJ databases">
        <authorList>
            <person name="Cuomo C."/>
            <person name="Billmyre B."/>
            <person name="Heitman J."/>
        </authorList>
    </citation>
    <scope>NUCLEOTIDE SEQUENCE</scope>
    <source>
        <strain evidence="3">CBS 12478</strain>
    </source>
</reference>